<name>A0A4Z0B5K5_9PSED</name>
<sequence length="99" mass="11198">MLLQKLPGLGEGLATVDYMTEVIAYVARHSQSLTQKSKLCRAHVGNLDFKGFFLRVSQYCKRVLPVAPHVDWVALWGGDVATWLYPPRSAFRDDMRDGM</sequence>
<keyword evidence="2" id="KW-1185">Reference proteome</keyword>
<proteinExistence type="predicted"/>
<accession>A0A4Z0B5K5</accession>
<evidence type="ECO:0000313" key="1">
    <source>
        <dbReference type="EMBL" id="TFY93468.1"/>
    </source>
</evidence>
<dbReference type="Proteomes" id="UP000297734">
    <property type="component" value="Unassembled WGS sequence"/>
</dbReference>
<organism evidence="1 2">
    <name type="scientific">Pseudomonas nabeulensis</name>
    <dbReference type="NCBI Taxonomy" id="2293833"/>
    <lineage>
        <taxon>Bacteria</taxon>
        <taxon>Pseudomonadati</taxon>
        <taxon>Pseudomonadota</taxon>
        <taxon>Gammaproteobacteria</taxon>
        <taxon>Pseudomonadales</taxon>
        <taxon>Pseudomonadaceae</taxon>
        <taxon>Pseudomonas</taxon>
    </lineage>
</organism>
<protein>
    <submittedName>
        <fullName evidence="1">LtxA</fullName>
    </submittedName>
</protein>
<dbReference type="AlphaFoldDB" id="A0A4Z0B5K5"/>
<dbReference type="EMBL" id="QUZT01000022">
    <property type="protein sequence ID" value="TFY93468.1"/>
    <property type="molecule type" value="Genomic_DNA"/>
</dbReference>
<reference evidence="1 2" key="1">
    <citation type="journal article" date="2019" name="Syst. Appl. Microbiol.">
        <title>New species of pathogenic Pseudomonas isolated from citrus in Tunisia: Proposal of Pseudomonas kairouanensis sp. nov. and Pseudomonas nabeulensis sp. nov.</title>
        <authorList>
            <person name="Oueslati M."/>
            <person name="Mulet M."/>
            <person name="Gomila M."/>
            <person name="Berge O."/>
            <person name="Hajlaoui M.R."/>
            <person name="Lalucat J."/>
            <person name="Sadfi-Zouaoui N."/>
            <person name="Garcia-Valdes E."/>
        </authorList>
    </citation>
    <scope>NUCLEOTIDE SEQUENCE [LARGE SCALE GENOMIC DNA]</scope>
    <source>
        <strain evidence="1 2">E10B</strain>
    </source>
</reference>
<evidence type="ECO:0000313" key="2">
    <source>
        <dbReference type="Proteomes" id="UP000297734"/>
    </source>
</evidence>
<gene>
    <name evidence="1" type="ORF">DYL61_13620</name>
</gene>
<comment type="caution">
    <text evidence="1">The sequence shown here is derived from an EMBL/GenBank/DDBJ whole genome shotgun (WGS) entry which is preliminary data.</text>
</comment>